<protein>
    <submittedName>
        <fullName evidence="1">Uncharacterized protein</fullName>
    </submittedName>
</protein>
<reference evidence="1 2" key="1">
    <citation type="submission" date="2023-07" db="EMBL/GenBank/DDBJ databases">
        <title>Sequencing the genomes of 1000 actinobacteria strains.</title>
        <authorList>
            <person name="Klenk H.-P."/>
        </authorList>
    </citation>
    <scope>NUCLEOTIDE SEQUENCE [LARGE SCALE GENOMIC DNA]</scope>
    <source>
        <strain evidence="1 2">DSM 44508</strain>
    </source>
</reference>
<keyword evidence="2" id="KW-1185">Reference proteome</keyword>
<proteinExistence type="predicted"/>
<dbReference type="Proteomes" id="UP001183619">
    <property type="component" value="Unassembled WGS sequence"/>
</dbReference>
<dbReference type="EMBL" id="JAVDYF010000001">
    <property type="protein sequence ID" value="MDR7353594.1"/>
    <property type="molecule type" value="Genomic_DNA"/>
</dbReference>
<organism evidence="1 2">
    <name type="scientific">Corynebacterium felinum</name>
    <dbReference type="NCBI Taxonomy" id="131318"/>
    <lineage>
        <taxon>Bacteria</taxon>
        <taxon>Bacillati</taxon>
        <taxon>Actinomycetota</taxon>
        <taxon>Actinomycetes</taxon>
        <taxon>Mycobacteriales</taxon>
        <taxon>Corynebacteriaceae</taxon>
        <taxon>Corynebacterium</taxon>
    </lineage>
</organism>
<comment type="caution">
    <text evidence="1">The sequence shown here is derived from an EMBL/GenBank/DDBJ whole genome shotgun (WGS) entry which is preliminary data.</text>
</comment>
<name>A0ABU2B6F6_9CORY</name>
<sequence length="92" mass="10601">MLRGANGECSRAVRVCFDFSTPEFVEVFLVVFHPVVVKIAEVVLPWLPSRFCACMIPRLRLFFTNFPVSWDFPYPTSHMSLSVFIESGFKLH</sequence>
<accession>A0ABU2B6F6</accession>
<evidence type="ECO:0000313" key="2">
    <source>
        <dbReference type="Proteomes" id="UP001183619"/>
    </source>
</evidence>
<evidence type="ECO:0000313" key="1">
    <source>
        <dbReference type="EMBL" id="MDR7353594.1"/>
    </source>
</evidence>
<gene>
    <name evidence="1" type="ORF">J2S37_000132</name>
</gene>